<sequence>MPRSLEPYQKKLSSSSFSQFYQPIRSVASEIPVLESRGDRPLKMTFDDQLKTLVFYHLEEHVSARHMLQVLEQDDFARENIAPKGGIKKSSFSEAVNSRGIEQLQSVFEKLSRKASD</sequence>
<dbReference type="AlphaFoldDB" id="A0A450UYT9"/>
<reference evidence="1" key="1">
    <citation type="submission" date="2019-02" db="EMBL/GenBank/DDBJ databases">
        <authorList>
            <person name="Gruber-Vodicka R. H."/>
            <person name="Seah K. B. B."/>
        </authorList>
    </citation>
    <scope>NUCLEOTIDE SEQUENCE</scope>
    <source>
        <strain evidence="1">BECK_SA2B15</strain>
    </source>
</reference>
<dbReference type="EMBL" id="CAADFG010000125">
    <property type="protein sequence ID" value="VFJ97692.1"/>
    <property type="molecule type" value="Genomic_DNA"/>
</dbReference>
<accession>A0A450UYT9</accession>
<organism evidence="1">
    <name type="scientific">Candidatus Kentrum eta</name>
    <dbReference type="NCBI Taxonomy" id="2126337"/>
    <lineage>
        <taxon>Bacteria</taxon>
        <taxon>Pseudomonadati</taxon>
        <taxon>Pseudomonadota</taxon>
        <taxon>Gammaproteobacteria</taxon>
        <taxon>Candidatus Kentrum</taxon>
    </lineage>
</organism>
<evidence type="ECO:0008006" key="2">
    <source>
        <dbReference type="Google" id="ProtNLM"/>
    </source>
</evidence>
<gene>
    <name evidence="1" type="ORF">BECKH772A_GA0070896_101259</name>
</gene>
<evidence type="ECO:0000313" key="1">
    <source>
        <dbReference type="EMBL" id="VFJ97692.1"/>
    </source>
</evidence>
<name>A0A450UYT9_9GAMM</name>
<proteinExistence type="predicted"/>
<protein>
    <recommendedName>
        <fullName evidence="2">Transposase</fullName>
    </recommendedName>
</protein>